<keyword evidence="4" id="KW-1185">Reference proteome</keyword>
<sequence>MAQHEEAARFLKMINEAAANNARGERLLESMRKEKALLRAKLDQASAEFESKKTDRRKSQEEYKTLSAQLLSIQATVSTKKEEKDNHRTLLTSKMQILNETLRRLHSENTDTALREELRKKQEQLAVLEEKAKVYEQSSTENLNEDDVSTTKSEITALELEKKETDAYIANHKETLSAKREHNKIVIKQLNEVNKQKFEKQKKLEQLQHLEREYAELEKLQRDSGIVQEAFTVAHKDFQKRSACPKCGTNAYGNAEKDAGQANQEE</sequence>
<dbReference type="Proteomes" id="UP000054558">
    <property type="component" value="Unassembled WGS sequence"/>
</dbReference>
<dbReference type="OMA" id="KMALAGW"/>
<dbReference type="EMBL" id="DF236961">
    <property type="protein sequence ID" value="GAQ78399.1"/>
    <property type="molecule type" value="Genomic_DNA"/>
</dbReference>
<feature type="coiled-coil region" evidence="1">
    <location>
        <begin position="187"/>
        <end position="220"/>
    </location>
</feature>
<dbReference type="AlphaFoldDB" id="A0A1Y1HMH6"/>
<feature type="coiled-coil region" evidence="1">
    <location>
        <begin position="111"/>
        <end position="138"/>
    </location>
</feature>
<evidence type="ECO:0000313" key="4">
    <source>
        <dbReference type="Proteomes" id="UP000054558"/>
    </source>
</evidence>
<gene>
    <name evidence="3" type="ORF">KFL_000120450</name>
</gene>
<accession>A0A1Y1HMH6</accession>
<reference evidence="3 4" key="1">
    <citation type="journal article" date="2014" name="Nat. Commun.">
        <title>Klebsormidium flaccidum genome reveals primary factors for plant terrestrial adaptation.</title>
        <authorList>
            <person name="Hori K."/>
            <person name="Maruyama F."/>
            <person name="Fujisawa T."/>
            <person name="Togashi T."/>
            <person name="Yamamoto N."/>
            <person name="Seo M."/>
            <person name="Sato S."/>
            <person name="Yamada T."/>
            <person name="Mori H."/>
            <person name="Tajima N."/>
            <person name="Moriyama T."/>
            <person name="Ikeuchi M."/>
            <person name="Watanabe M."/>
            <person name="Wada H."/>
            <person name="Kobayashi K."/>
            <person name="Saito M."/>
            <person name="Masuda T."/>
            <person name="Sasaki-Sekimoto Y."/>
            <person name="Mashiguchi K."/>
            <person name="Awai K."/>
            <person name="Shimojima M."/>
            <person name="Masuda S."/>
            <person name="Iwai M."/>
            <person name="Nobusawa T."/>
            <person name="Narise T."/>
            <person name="Kondo S."/>
            <person name="Saito H."/>
            <person name="Sato R."/>
            <person name="Murakawa M."/>
            <person name="Ihara Y."/>
            <person name="Oshima-Yamada Y."/>
            <person name="Ohtaka K."/>
            <person name="Satoh M."/>
            <person name="Sonobe K."/>
            <person name="Ishii M."/>
            <person name="Ohtani R."/>
            <person name="Kanamori-Sato M."/>
            <person name="Honoki R."/>
            <person name="Miyazaki D."/>
            <person name="Mochizuki H."/>
            <person name="Umetsu J."/>
            <person name="Higashi K."/>
            <person name="Shibata D."/>
            <person name="Kamiya Y."/>
            <person name="Sato N."/>
            <person name="Nakamura Y."/>
            <person name="Tabata S."/>
            <person name="Ida S."/>
            <person name="Kurokawa K."/>
            <person name="Ohta H."/>
        </authorList>
    </citation>
    <scope>NUCLEOTIDE SEQUENCE [LARGE SCALE GENOMIC DNA]</scope>
    <source>
        <strain evidence="3 4">NIES-2285</strain>
    </source>
</reference>
<name>A0A1Y1HMH6_KLENI</name>
<proteinExistence type="predicted"/>
<evidence type="ECO:0000256" key="2">
    <source>
        <dbReference type="SAM" id="MobiDB-lite"/>
    </source>
</evidence>
<keyword evidence="1" id="KW-0175">Coiled coil</keyword>
<evidence type="ECO:0000313" key="3">
    <source>
        <dbReference type="EMBL" id="GAQ78399.1"/>
    </source>
</evidence>
<protein>
    <submittedName>
        <fullName evidence="3">Uncharacterized protein</fullName>
    </submittedName>
</protein>
<organism evidence="3 4">
    <name type="scientific">Klebsormidium nitens</name>
    <name type="common">Green alga</name>
    <name type="synonym">Ulothrix nitens</name>
    <dbReference type="NCBI Taxonomy" id="105231"/>
    <lineage>
        <taxon>Eukaryota</taxon>
        <taxon>Viridiplantae</taxon>
        <taxon>Streptophyta</taxon>
        <taxon>Klebsormidiophyceae</taxon>
        <taxon>Klebsormidiales</taxon>
        <taxon>Klebsormidiaceae</taxon>
        <taxon>Klebsormidium</taxon>
    </lineage>
</organism>
<feature type="coiled-coil region" evidence="1">
    <location>
        <begin position="14"/>
        <end position="62"/>
    </location>
</feature>
<feature type="region of interest" description="Disordered" evidence="2">
    <location>
        <begin position="244"/>
        <end position="266"/>
    </location>
</feature>
<evidence type="ECO:0000256" key="1">
    <source>
        <dbReference type="SAM" id="Coils"/>
    </source>
</evidence>